<dbReference type="InterPro" id="IPR036397">
    <property type="entry name" value="RNaseH_sf"/>
</dbReference>
<evidence type="ECO:0000256" key="2">
    <source>
        <dbReference type="ARBA" id="ARBA00022801"/>
    </source>
</evidence>
<dbReference type="GO" id="GO:0005737">
    <property type="term" value="C:cytoplasm"/>
    <property type="evidence" value="ECO:0007669"/>
    <property type="project" value="TreeGrafter"/>
</dbReference>
<keyword evidence="1" id="KW-0540">Nuclease</keyword>
<accession>A0AAQ3TGE6</accession>
<organism evidence="4 5">
    <name type="scientific">Paspalum notatum var. saurae</name>
    <dbReference type="NCBI Taxonomy" id="547442"/>
    <lineage>
        <taxon>Eukaryota</taxon>
        <taxon>Viridiplantae</taxon>
        <taxon>Streptophyta</taxon>
        <taxon>Embryophyta</taxon>
        <taxon>Tracheophyta</taxon>
        <taxon>Spermatophyta</taxon>
        <taxon>Magnoliopsida</taxon>
        <taxon>Liliopsida</taxon>
        <taxon>Poales</taxon>
        <taxon>Poaceae</taxon>
        <taxon>PACMAD clade</taxon>
        <taxon>Panicoideae</taxon>
        <taxon>Andropogonodae</taxon>
        <taxon>Paspaleae</taxon>
        <taxon>Paspalinae</taxon>
        <taxon>Paspalum</taxon>
    </lineage>
</organism>
<reference evidence="4 5" key="1">
    <citation type="submission" date="2024-02" db="EMBL/GenBank/DDBJ databases">
        <title>High-quality chromosome-scale genome assembly of Pensacola bahiagrass (Paspalum notatum Flugge var. saurae).</title>
        <authorList>
            <person name="Vega J.M."/>
            <person name="Podio M."/>
            <person name="Orjuela J."/>
            <person name="Siena L.A."/>
            <person name="Pessino S.C."/>
            <person name="Combes M.C."/>
            <person name="Mariac C."/>
            <person name="Albertini E."/>
            <person name="Pupilli F."/>
            <person name="Ortiz J.P.A."/>
            <person name="Leblanc O."/>
        </authorList>
    </citation>
    <scope>NUCLEOTIDE SEQUENCE [LARGE SCALE GENOMIC DNA]</scope>
    <source>
        <strain evidence="4">R1</strain>
        <tissue evidence="4">Leaf</tissue>
    </source>
</reference>
<gene>
    <name evidence="4" type="ORF">U9M48_020568</name>
</gene>
<feature type="non-terminal residue" evidence="4">
    <location>
        <position position="247"/>
    </location>
</feature>
<proteinExistence type="predicted"/>
<keyword evidence="5" id="KW-1185">Reference proteome</keyword>
<dbReference type="InterPro" id="IPR002562">
    <property type="entry name" value="3'-5'_exonuclease_dom"/>
</dbReference>
<dbReference type="InterPro" id="IPR012337">
    <property type="entry name" value="RNaseH-like_sf"/>
</dbReference>
<dbReference type="SUPFAM" id="SSF53098">
    <property type="entry name" value="Ribonuclease H-like"/>
    <property type="match status" value="1"/>
</dbReference>
<dbReference type="GO" id="GO:0005634">
    <property type="term" value="C:nucleus"/>
    <property type="evidence" value="ECO:0007669"/>
    <property type="project" value="TreeGrafter"/>
</dbReference>
<name>A0AAQ3TGE6_PASNO</name>
<evidence type="ECO:0000259" key="3">
    <source>
        <dbReference type="Pfam" id="PF01612"/>
    </source>
</evidence>
<dbReference type="Proteomes" id="UP001341281">
    <property type="component" value="Chromosome 04"/>
</dbReference>
<evidence type="ECO:0000313" key="4">
    <source>
        <dbReference type="EMBL" id="WVZ72050.1"/>
    </source>
</evidence>
<protein>
    <recommendedName>
        <fullName evidence="3">3'-5' exonuclease domain-containing protein</fullName>
    </recommendedName>
</protein>
<dbReference type="Gene3D" id="3.30.420.10">
    <property type="entry name" value="Ribonuclease H-like superfamily/Ribonuclease H"/>
    <property type="match status" value="1"/>
</dbReference>
<sequence length="247" mass="27183">MAHVSCKPLVSPPNIFRSAELSCITVMVARRKVVVPRRTVHVGDSRIPVVTTVTARPAIARRWLHTAVWLQGRRLRSGGDLTVGLGVQWKPPCRKLPSGAVPRPATLQLCRGNHCLVFQVARAGAAPNILRRLLADARVLFAAYRAAYDRRLLRAHHRLDVASVMELRGAAGMGGASMEEMAEKLRGAKFKKNHEKLLGVRGALKPRSVGTSDWDAERLSLDQVRYACVDAYLSFRLGGCIRRLGAD</sequence>
<evidence type="ECO:0000313" key="5">
    <source>
        <dbReference type="Proteomes" id="UP001341281"/>
    </source>
</evidence>
<keyword evidence="2" id="KW-0378">Hydrolase</keyword>
<dbReference type="Pfam" id="PF01612">
    <property type="entry name" value="DNA_pol_A_exo1"/>
    <property type="match status" value="1"/>
</dbReference>
<feature type="domain" description="3'-5' exonuclease" evidence="3">
    <location>
        <begin position="105"/>
        <end position="237"/>
    </location>
</feature>
<dbReference type="CDD" id="cd06141">
    <property type="entry name" value="WRN_exo"/>
    <property type="match status" value="1"/>
</dbReference>
<dbReference type="GO" id="GO:0008408">
    <property type="term" value="F:3'-5' exonuclease activity"/>
    <property type="evidence" value="ECO:0007669"/>
    <property type="project" value="InterPro"/>
</dbReference>
<dbReference type="GO" id="GO:0006139">
    <property type="term" value="P:nucleobase-containing compound metabolic process"/>
    <property type="evidence" value="ECO:0007669"/>
    <property type="project" value="InterPro"/>
</dbReference>
<dbReference type="PANTHER" id="PTHR13620:SF59">
    <property type="entry name" value="POLYNUCLEOTIDYL TRANSFERASE, RIBONUCLEASE H-LIKE SUPERFAMILY PROTEIN"/>
    <property type="match status" value="1"/>
</dbReference>
<dbReference type="AlphaFoldDB" id="A0AAQ3TGE6"/>
<dbReference type="PANTHER" id="PTHR13620">
    <property type="entry name" value="3-5 EXONUCLEASE"/>
    <property type="match status" value="1"/>
</dbReference>
<dbReference type="GO" id="GO:0003676">
    <property type="term" value="F:nucleic acid binding"/>
    <property type="evidence" value="ECO:0007669"/>
    <property type="project" value="InterPro"/>
</dbReference>
<dbReference type="InterPro" id="IPR051132">
    <property type="entry name" value="3-5_Exonuclease_domain"/>
</dbReference>
<evidence type="ECO:0000256" key="1">
    <source>
        <dbReference type="ARBA" id="ARBA00022722"/>
    </source>
</evidence>
<dbReference type="EMBL" id="CP144748">
    <property type="protein sequence ID" value="WVZ72050.1"/>
    <property type="molecule type" value="Genomic_DNA"/>
</dbReference>